<evidence type="ECO:0000256" key="15">
    <source>
        <dbReference type="HAMAP-Rule" id="MF_00283"/>
    </source>
</evidence>
<feature type="domain" description="B5" evidence="19">
    <location>
        <begin position="405"/>
        <end position="480"/>
    </location>
</feature>
<dbReference type="CDD" id="cd02796">
    <property type="entry name" value="tRNA_bind_bactPheRS"/>
    <property type="match status" value="1"/>
</dbReference>
<evidence type="ECO:0000259" key="19">
    <source>
        <dbReference type="PROSITE" id="PS51483"/>
    </source>
</evidence>
<evidence type="ECO:0000256" key="1">
    <source>
        <dbReference type="ARBA" id="ARBA00004496"/>
    </source>
</evidence>
<dbReference type="InterPro" id="IPR005121">
    <property type="entry name" value="Fdx_antiC-bd"/>
</dbReference>
<evidence type="ECO:0000256" key="13">
    <source>
        <dbReference type="ARBA" id="ARBA00023146"/>
    </source>
</evidence>
<dbReference type="InterPro" id="IPR045864">
    <property type="entry name" value="aa-tRNA-synth_II/BPL/LPL"/>
</dbReference>
<comment type="caution">
    <text evidence="15">Lacks conserved residue(s) required for the propagation of feature annotation.</text>
</comment>
<keyword evidence="4 15" id="KW-0963">Cytoplasm</keyword>
<dbReference type="InterPro" id="IPR020825">
    <property type="entry name" value="Phe-tRNA_synthase-like_B3/B4"/>
</dbReference>
<dbReference type="Gene3D" id="2.40.50.140">
    <property type="entry name" value="Nucleic acid-binding proteins"/>
    <property type="match status" value="1"/>
</dbReference>
<dbReference type="InterPro" id="IPR004532">
    <property type="entry name" value="Phe-tRNA-ligase_IIc_bsu_bact"/>
</dbReference>
<keyword evidence="12 15" id="KW-0648">Protein biosynthesis</keyword>
<evidence type="ECO:0000259" key="17">
    <source>
        <dbReference type="PROSITE" id="PS50886"/>
    </source>
</evidence>
<keyword evidence="10 15" id="KW-0460">Magnesium</keyword>
<keyword evidence="6 15" id="KW-0436">Ligase</keyword>
<evidence type="ECO:0000256" key="14">
    <source>
        <dbReference type="ARBA" id="ARBA00049255"/>
    </source>
</evidence>
<dbReference type="InterPro" id="IPR041616">
    <property type="entry name" value="PheRS_beta_core"/>
</dbReference>
<dbReference type="Gene3D" id="3.50.40.10">
    <property type="entry name" value="Phenylalanyl-trna Synthetase, Chain B, domain 3"/>
    <property type="match status" value="1"/>
</dbReference>
<dbReference type="Pfam" id="PF03484">
    <property type="entry name" value="B5"/>
    <property type="match status" value="1"/>
</dbReference>
<dbReference type="SMART" id="SM00896">
    <property type="entry name" value="FDX-ACB"/>
    <property type="match status" value="1"/>
</dbReference>
<dbReference type="SUPFAM" id="SSF56037">
    <property type="entry name" value="PheT/TilS domain"/>
    <property type="match status" value="1"/>
</dbReference>
<keyword evidence="8 15" id="KW-0547">Nucleotide-binding</keyword>
<gene>
    <name evidence="15 20" type="primary">pheT</name>
    <name evidence="20" type="ORF">ACHINZ_4300</name>
</gene>
<dbReference type="SUPFAM" id="SSF46955">
    <property type="entry name" value="Putative DNA-binding domain"/>
    <property type="match status" value="1"/>
</dbReference>
<evidence type="ECO:0000256" key="12">
    <source>
        <dbReference type="ARBA" id="ARBA00022917"/>
    </source>
</evidence>
<dbReference type="GO" id="GO:0005524">
    <property type="term" value="F:ATP binding"/>
    <property type="evidence" value="ECO:0007669"/>
    <property type="project" value="UniProtKB-UniRule"/>
</dbReference>
<evidence type="ECO:0000256" key="10">
    <source>
        <dbReference type="ARBA" id="ARBA00022842"/>
    </source>
</evidence>
<feature type="domain" description="FDX-ACB" evidence="18">
    <location>
        <begin position="705"/>
        <end position="798"/>
    </location>
</feature>
<dbReference type="Pfam" id="PF01588">
    <property type="entry name" value="tRNA_bind"/>
    <property type="match status" value="1"/>
</dbReference>
<dbReference type="InterPro" id="IPR012340">
    <property type="entry name" value="NA-bd_OB-fold"/>
</dbReference>
<dbReference type="NCBIfam" id="TIGR00472">
    <property type="entry name" value="pheT_bact"/>
    <property type="match status" value="1"/>
</dbReference>
<dbReference type="InterPro" id="IPR002547">
    <property type="entry name" value="tRNA-bd_dom"/>
</dbReference>
<dbReference type="Pfam" id="PF03483">
    <property type="entry name" value="B3_4"/>
    <property type="match status" value="1"/>
</dbReference>
<proteinExistence type="inferred from homology"/>
<dbReference type="Gene3D" id="3.30.930.10">
    <property type="entry name" value="Bira Bifunctional Protein, Domain 2"/>
    <property type="match status" value="1"/>
</dbReference>
<feature type="domain" description="TRNA-binding" evidence="17">
    <location>
        <begin position="39"/>
        <end position="151"/>
    </location>
</feature>
<dbReference type="GO" id="GO:0004826">
    <property type="term" value="F:phenylalanine-tRNA ligase activity"/>
    <property type="evidence" value="ECO:0007669"/>
    <property type="project" value="UniProtKB-UniRule"/>
</dbReference>
<dbReference type="EMBL" id="AP028961">
    <property type="protein sequence ID" value="BET44758.1"/>
    <property type="molecule type" value="Genomic_DNA"/>
</dbReference>
<comment type="subunit">
    <text evidence="3 15">Tetramer of two alpha and two beta subunits.</text>
</comment>
<evidence type="ECO:0000256" key="2">
    <source>
        <dbReference type="ARBA" id="ARBA00008653"/>
    </source>
</evidence>
<dbReference type="Gene3D" id="3.30.70.380">
    <property type="entry name" value="Ferrodoxin-fold anticodon-binding domain"/>
    <property type="match status" value="1"/>
</dbReference>
<dbReference type="InterPro" id="IPR033714">
    <property type="entry name" value="tRNA_bind_bactPheRS"/>
</dbReference>
<evidence type="ECO:0000256" key="16">
    <source>
        <dbReference type="PROSITE-ProRule" id="PRU00209"/>
    </source>
</evidence>
<evidence type="ECO:0000256" key="5">
    <source>
        <dbReference type="ARBA" id="ARBA00022555"/>
    </source>
</evidence>
<dbReference type="GO" id="GO:0000049">
    <property type="term" value="F:tRNA binding"/>
    <property type="evidence" value="ECO:0007669"/>
    <property type="project" value="UniProtKB-UniRule"/>
</dbReference>
<dbReference type="PROSITE" id="PS51483">
    <property type="entry name" value="B5"/>
    <property type="match status" value="1"/>
</dbReference>
<dbReference type="PANTHER" id="PTHR10947:SF0">
    <property type="entry name" value="PHENYLALANINE--TRNA LIGASE BETA SUBUNIT"/>
    <property type="match status" value="1"/>
</dbReference>
<keyword evidence="9 15" id="KW-0067">ATP-binding</keyword>
<dbReference type="InterPro" id="IPR009061">
    <property type="entry name" value="DNA-bd_dom_put_sf"/>
</dbReference>
<evidence type="ECO:0000256" key="7">
    <source>
        <dbReference type="ARBA" id="ARBA00022723"/>
    </source>
</evidence>
<evidence type="ECO:0000256" key="8">
    <source>
        <dbReference type="ARBA" id="ARBA00022741"/>
    </source>
</evidence>
<dbReference type="FunFam" id="3.30.56.10:FF:000002">
    <property type="entry name" value="Phenylalanine--tRNA ligase beta subunit"/>
    <property type="match status" value="1"/>
</dbReference>
<sequence>MKLSELWLREFIDFNLSSKMLIKQMILLGLNINAITPVAGKFYNVVIGEVVECIQHIRINDLVIIKVNIGEKKLLNIVSHNFCKHYTKVKVVIAKIGAIISNNKEVKLMNYQGVYSEGIICSYSNLGMMHHKNNHEIIYLSNDAPIGLDIRKYLYLDDSILDFEVPTNRSDCLSVIGIARDILAVNGKQLNYKHIDVTANKKTNIINFPIHIKEPTLCPRYLGRVIKNVNMNAPLPIWMKEKIFRSGINFVNPVIDISNYILLELGQPLQIYNFDDLDTFIDVRMAIEGEQLLSNNRMINLSTDTLVIADNKKILNIAGIYDSDCSNLTIDTKNIFLESAFFNPTLIAGYSRKYNLMSKTFHYFERGVDPKIQYNAIELATQLIFDICGGEIGNIIDKYSSTHIPKNIQIILSRKKIDQLIGFSISDKNITNIFQNIGCDVLFNDNIWIVKIPSWRFDLRIEEDLIAEVVRIYGYEKIPVLPITVNLINNIEKRSHISLNRVKNLLVNRGYNEVITYSFVDPKIQMLLHPEESAIVLPHPISLNMSVMRLSLLTGLLLTVIYNQNRQQNRMKFFETGLCFVPDKLISGNIKQEFVLGGIIVGYRYKEHWLDKKSMVDFFDIKGDLESIIQLTGKTKSFFLKQKKISSLHPEQSAEIYINHDCIGYIGAIHPKIITQLGINNHIFVFELKWEGISNYEIPNIHEISRYPYHKRDIVIVISDDIPVADILSESKKFFTKNVIEINLFDVYYGEGIPEGYKSIGISITFQSILRTLKELEITIIINQYIDMLKNKFHATLRY</sequence>
<dbReference type="Gene3D" id="3.30.56.10">
    <property type="match status" value="2"/>
</dbReference>
<evidence type="ECO:0000256" key="4">
    <source>
        <dbReference type="ARBA" id="ARBA00022490"/>
    </source>
</evidence>
<dbReference type="AlphaFoldDB" id="A0AAT9G4X2"/>
<keyword evidence="13 15" id="KW-0030">Aminoacyl-tRNA synthetase</keyword>
<dbReference type="CDD" id="cd00769">
    <property type="entry name" value="PheRS_beta_core"/>
    <property type="match status" value="1"/>
</dbReference>
<dbReference type="InterPro" id="IPR005147">
    <property type="entry name" value="tRNA_synthase_B5-dom"/>
</dbReference>
<reference evidence="20" key="1">
    <citation type="journal article" date="2023" name="Front. Microbiol.">
        <title>Genome analysis of Candidatus Aschnera chinzeii, the bacterial endosymbiont of the blood-sucking bat fly Penicillidia jenynsii (Insecta: Diptera: Nycteribiidae).</title>
        <authorList>
            <person name="Koga R."/>
            <person name="Moriyama M."/>
            <person name="Nozaki T."/>
            <person name="Fukatsu T."/>
        </authorList>
    </citation>
    <scope>NUCLEOTIDE SEQUENCE</scope>
    <source>
        <strain evidence="20">Kw-01</strain>
    </source>
</reference>
<dbReference type="PANTHER" id="PTHR10947">
    <property type="entry name" value="PHENYLALANYL-TRNA SYNTHETASE BETA CHAIN AND LEUCINE-RICH REPEAT-CONTAINING PROTEIN 47"/>
    <property type="match status" value="1"/>
</dbReference>
<feature type="binding site" evidence="15">
    <location>
        <position position="464"/>
    </location>
    <ligand>
        <name>Mg(2+)</name>
        <dbReference type="ChEBI" id="CHEBI:18420"/>
        <note>shared with alpha subunit</note>
    </ligand>
</feature>
<keyword evidence="5 16" id="KW-0820">tRNA-binding</keyword>
<evidence type="ECO:0000259" key="18">
    <source>
        <dbReference type="PROSITE" id="PS51447"/>
    </source>
</evidence>
<reference evidence="20" key="2">
    <citation type="submission" date="2023-10" db="EMBL/GenBank/DDBJ databases">
        <authorList>
            <person name="Koga R."/>
            <person name="Fukatsu T."/>
        </authorList>
    </citation>
    <scope>NUCLEOTIDE SEQUENCE</scope>
    <source>
        <strain evidence="20">Kw-01</strain>
    </source>
</reference>
<dbReference type="SUPFAM" id="SSF50249">
    <property type="entry name" value="Nucleic acid-binding proteins"/>
    <property type="match status" value="1"/>
</dbReference>
<dbReference type="HAMAP" id="MF_00283">
    <property type="entry name" value="Phe_tRNA_synth_beta1"/>
    <property type="match status" value="1"/>
</dbReference>
<dbReference type="SUPFAM" id="SSF54991">
    <property type="entry name" value="Anticodon-binding domain of PheRS"/>
    <property type="match status" value="1"/>
</dbReference>
<dbReference type="EC" id="6.1.1.20" evidence="15"/>
<dbReference type="GO" id="GO:0009328">
    <property type="term" value="C:phenylalanine-tRNA ligase complex"/>
    <property type="evidence" value="ECO:0007669"/>
    <property type="project" value="TreeGrafter"/>
</dbReference>
<organism evidence="20">
    <name type="scientific">Candidatus Aschnera chinzeii</name>
    <dbReference type="NCBI Taxonomy" id="1485666"/>
    <lineage>
        <taxon>Bacteria</taxon>
        <taxon>Pseudomonadati</taxon>
        <taxon>Pseudomonadota</taxon>
        <taxon>Gammaproteobacteria</taxon>
        <taxon>Enterobacterales</taxon>
        <taxon>Enterobacteriaceae</taxon>
        <taxon>Candidatus Aschnera</taxon>
    </lineage>
</organism>
<feature type="binding site" evidence="15">
    <location>
        <position position="458"/>
    </location>
    <ligand>
        <name>Mg(2+)</name>
        <dbReference type="ChEBI" id="CHEBI:18420"/>
        <note>shared with alpha subunit</note>
    </ligand>
</feature>
<comment type="cofactor">
    <cofactor evidence="15">
        <name>Mg(2+)</name>
        <dbReference type="ChEBI" id="CHEBI:18420"/>
    </cofactor>
    <text evidence="15">Binds 2 magnesium ions per tetramer.</text>
</comment>
<keyword evidence="7 15" id="KW-0479">Metal-binding</keyword>
<name>A0AAT9G4X2_9ENTR</name>
<dbReference type="GO" id="GO:0006432">
    <property type="term" value="P:phenylalanyl-tRNA aminoacylation"/>
    <property type="evidence" value="ECO:0007669"/>
    <property type="project" value="UniProtKB-UniRule"/>
</dbReference>
<dbReference type="InterPro" id="IPR036690">
    <property type="entry name" value="Fdx_antiC-bd_sf"/>
</dbReference>
<dbReference type="PROSITE" id="PS51447">
    <property type="entry name" value="FDX_ACB"/>
    <property type="match status" value="1"/>
</dbReference>
<dbReference type="InterPro" id="IPR045060">
    <property type="entry name" value="Phe-tRNA-ligase_IIc_bsu"/>
</dbReference>
<protein>
    <recommendedName>
        <fullName evidence="15">Phenylalanine--tRNA ligase beta subunit</fullName>
        <ecNumber evidence="15">6.1.1.20</ecNumber>
    </recommendedName>
    <alternativeName>
        <fullName evidence="15">Phenylalanyl-tRNA synthetase beta subunit</fullName>
        <shortName evidence="15">PheRS</shortName>
    </alternativeName>
</protein>
<evidence type="ECO:0000256" key="3">
    <source>
        <dbReference type="ARBA" id="ARBA00011209"/>
    </source>
</evidence>
<accession>A0AAT9G4X2</accession>
<comment type="catalytic activity">
    <reaction evidence="14 15">
        <text>tRNA(Phe) + L-phenylalanine + ATP = L-phenylalanyl-tRNA(Phe) + AMP + diphosphate + H(+)</text>
        <dbReference type="Rhea" id="RHEA:19413"/>
        <dbReference type="Rhea" id="RHEA-COMP:9668"/>
        <dbReference type="Rhea" id="RHEA-COMP:9699"/>
        <dbReference type="ChEBI" id="CHEBI:15378"/>
        <dbReference type="ChEBI" id="CHEBI:30616"/>
        <dbReference type="ChEBI" id="CHEBI:33019"/>
        <dbReference type="ChEBI" id="CHEBI:58095"/>
        <dbReference type="ChEBI" id="CHEBI:78442"/>
        <dbReference type="ChEBI" id="CHEBI:78531"/>
        <dbReference type="ChEBI" id="CHEBI:456215"/>
        <dbReference type="EC" id="6.1.1.20"/>
    </reaction>
</comment>
<evidence type="ECO:0000313" key="20">
    <source>
        <dbReference type="EMBL" id="BET44758.1"/>
    </source>
</evidence>
<feature type="binding site" evidence="15">
    <location>
        <position position="468"/>
    </location>
    <ligand>
        <name>Mg(2+)</name>
        <dbReference type="ChEBI" id="CHEBI:18420"/>
        <note>shared with alpha subunit</note>
    </ligand>
</feature>
<dbReference type="GO" id="GO:0000287">
    <property type="term" value="F:magnesium ion binding"/>
    <property type="evidence" value="ECO:0007669"/>
    <property type="project" value="UniProtKB-UniRule"/>
</dbReference>
<evidence type="ECO:0000256" key="9">
    <source>
        <dbReference type="ARBA" id="ARBA00022840"/>
    </source>
</evidence>
<dbReference type="Pfam" id="PF17759">
    <property type="entry name" value="tRNA_synthFbeta"/>
    <property type="match status" value="1"/>
</dbReference>
<dbReference type="SMART" id="SM00874">
    <property type="entry name" value="B5"/>
    <property type="match status" value="1"/>
</dbReference>
<dbReference type="SMART" id="SM00873">
    <property type="entry name" value="B3_4"/>
    <property type="match status" value="1"/>
</dbReference>
<evidence type="ECO:0000256" key="11">
    <source>
        <dbReference type="ARBA" id="ARBA00022884"/>
    </source>
</evidence>
<evidence type="ECO:0000256" key="6">
    <source>
        <dbReference type="ARBA" id="ARBA00022598"/>
    </source>
</evidence>
<dbReference type="FunFam" id="3.30.930.10:FF:000022">
    <property type="entry name" value="Phenylalanine--tRNA ligase beta subunit"/>
    <property type="match status" value="1"/>
</dbReference>
<dbReference type="InterPro" id="IPR005146">
    <property type="entry name" value="B3/B4_tRNA-bd"/>
</dbReference>
<comment type="similarity">
    <text evidence="2 15">Belongs to the phenylalanyl-tRNA synthetase beta subunit family. Type 1 subfamily.</text>
</comment>
<keyword evidence="11 16" id="KW-0694">RNA-binding</keyword>
<dbReference type="PROSITE" id="PS50886">
    <property type="entry name" value="TRBD"/>
    <property type="match status" value="1"/>
</dbReference>
<dbReference type="SUPFAM" id="SSF55681">
    <property type="entry name" value="Class II aaRS and biotin synthetases"/>
    <property type="match status" value="1"/>
</dbReference>
<dbReference type="Pfam" id="PF03147">
    <property type="entry name" value="FDX-ACB"/>
    <property type="match status" value="1"/>
</dbReference>
<comment type="subcellular location">
    <subcellularLocation>
        <location evidence="1 15">Cytoplasm</location>
    </subcellularLocation>
</comment>